<accession>A0A4Q2AHP0</accession>
<gene>
    <name evidence="1" type="ORF">D1006_28030</name>
</gene>
<sequence length="101" mass="11115">MLDLDHPMTPYILEAAKVEDRIRHALLAWRDAPESGHGEIAERLIPLLRTLNDEHFGADPGIAATLNELDAAVCNGNPETSWKIFVQLTAGPGRNFGTWAI</sequence>
<dbReference type="Proteomes" id="UP000289650">
    <property type="component" value="Unassembled WGS sequence"/>
</dbReference>
<dbReference type="OrthoDB" id="274026at2"/>
<dbReference type="RefSeq" id="WP_129516517.1">
    <property type="nucleotide sequence ID" value="NZ_QWEX01000002.1"/>
</dbReference>
<dbReference type="EMBL" id="QWEX01000002">
    <property type="protein sequence ID" value="RXV68955.1"/>
    <property type="molecule type" value="Genomic_DNA"/>
</dbReference>
<organism evidence="1 2">
    <name type="scientific">Burkholderia stabilis</name>
    <dbReference type="NCBI Taxonomy" id="95485"/>
    <lineage>
        <taxon>Bacteria</taxon>
        <taxon>Pseudomonadati</taxon>
        <taxon>Pseudomonadota</taxon>
        <taxon>Betaproteobacteria</taxon>
        <taxon>Burkholderiales</taxon>
        <taxon>Burkholderiaceae</taxon>
        <taxon>Burkholderia</taxon>
        <taxon>Burkholderia cepacia complex</taxon>
    </lineage>
</organism>
<dbReference type="AlphaFoldDB" id="A0A4Q2AHP0"/>
<proteinExistence type="predicted"/>
<protein>
    <submittedName>
        <fullName evidence="1">Uncharacterized protein</fullName>
    </submittedName>
</protein>
<name>A0A4Q2AHP0_9BURK</name>
<evidence type="ECO:0000313" key="1">
    <source>
        <dbReference type="EMBL" id="RXV68955.1"/>
    </source>
</evidence>
<evidence type="ECO:0000313" key="2">
    <source>
        <dbReference type="Proteomes" id="UP000289650"/>
    </source>
</evidence>
<reference evidence="1 2" key="1">
    <citation type="submission" date="2018-08" db="EMBL/GenBank/DDBJ databases">
        <title>Mountain-cultivated ginseng endophyte, Burkholderia stabilis and its activity against ginseng root rot disease.</title>
        <authorList>
            <person name="Tapan Kumar M."/>
            <person name="Bae H."/>
            <person name="Shanmugam G."/>
            <person name="Jeon J."/>
        </authorList>
    </citation>
    <scope>NUCLEOTIDE SEQUENCE [LARGE SCALE GENOMIC DNA]</scope>
    <source>
        <strain evidence="1 2">EB159</strain>
    </source>
</reference>
<comment type="caution">
    <text evidence="1">The sequence shown here is derived from an EMBL/GenBank/DDBJ whole genome shotgun (WGS) entry which is preliminary data.</text>
</comment>